<dbReference type="SMR" id="A0A482Y025"/>
<feature type="region of interest" description="Disordered" evidence="5">
    <location>
        <begin position="188"/>
        <end position="221"/>
    </location>
</feature>
<feature type="region of interest" description="Disordered" evidence="5">
    <location>
        <begin position="483"/>
        <end position="506"/>
    </location>
</feature>
<keyword evidence="2" id="KW-0963">Cytoplasm</keyword>
<dbReference type="AlphaFoldDB" id="A0A482Y025"/>
<dbReference type="GO" id="GO:0005634">
    <property type="term" value="C:nucleus"/>
    <property type="evidence" value="ECO:0007669"/>
    <property type="project" value="TreeGrafter"/>
</dbReference>
<reference evidence="6 7" key="1">
    <citation type="journal article" date="2017" name="Gigascience">
        <title>Genome sequence of the small brown planthopper, Laodelphax striatellus.</title>
        <authorList>
            <person name="Zhu J."/>
            <person name="Jiang F."/>
            <person name="Wang X."/>
            <person name="Yang P."/>
            <person name="Bao Y."/>
            <person name="Zhao W."/>
            <person name="Wang W."/>
            <person name="Lu H."/>
            <person name="Wang Q."/>
            <person name="Cui N."/>
            <person name="Li J."/>
            <person name="Chen X."/>
            <person name="Luo L."/>
            <person name="Yu J."/>
            <person name="Kang L."/>
            <person name="Cui F."/>
        </authorList>
    </citation>
    <scope>NUCLEOTIDE SEQUENCE [LARGE SCALE GENOMIC DNA]</scope>
    <source>
        <strain evidence="6">Lst14</strain>
    </source>
</reference>
<evidence type="ECO:0000256" key="5">
    <source>
        <dbReference type="SAM" id="MobiDB-lite"/>
    </source>
</evidence>
<feature type="compositionally biased region" description="Pro residues" evidence="5">
    <location>
        <begin position="490"/>
        <end position="503"/>
    </location>
</feature>
<name>A0A482Y025_LAOST</name>
<keyword evidence="3" id="KW-0597">Phosphoprotein</keyword>
<feature type="compositionally biased region" description="Polar residues" evidence="5">
    <location>
        <begin position="915"/>
        <end position="941"/>
    </location>
</feature>
<dbReference type="STRING" id="195883.A0A482Y025"/>
<evidence type="ECO:0000313" key="7">
    <source>
        <dbReference type="Proteomes" id="UP000291343"/>
    </source>
</evidence>
<dbReference type="OrthoDB" id="300641at2759"/>
<dbReference type="GO" id="GO:0015629">
    <property type="term" value="C:actin cytoskeleton"/>
    <property type="evidence" value="ECO:0007669"/>
    <property type="project" value="TreeGrafter"/>
</dbReference>
<dbReference type="PANTHER" id="PTHR24217:SF0">
    <property type="entry name" value="PDZ DOMAIN-CONTAINING PROTEIN"/>
    <property type="match status" value="1"/>
</dbReference>
<proteinExistence type="inferred from homology"/>
<dbReference type="InterPro" id="IPR051976">
    <property type="entry name" value="Synaptopodin_domain"/>
</dbReference>
<comment type="similarity">
    <text evidence="4">Belongs to the synaptopodin family.</text>
</comment>
<dbReference type="Proteomes" id="UP000291343">
    <property type="component" value="Unassembled WGS sequence"/>
</dbReference>
<protein>
    <submittedName>
        <fullName evidence="6">Uncharacterized protein</fullName>
    </submittedName>
</protein>
<evidence type="ECO:0000256" key="4">
    <source>
        <dbReference type="ARBA" id="ARBA00038161"/>
    </source>
</evidence>
<accession>A0A482Y025</accession>
<feature type="compositionally biased region" description="Low complexity" evidence="5">
    <location>
        <begin position="525"/>
        <end position="539"/>
    </location>
</feature>
<dbReference type="GO" id="GO:0032233">
    <property type="term" value="P:positive regulation of actin filament bundle assembly"/>
    <property type="evidence" value="ECO:0007669"/>
    <property type="project" value="TreeGrafter"/>
</dbReference>
<evidence type="ECO:0000313" key="6">
    <source>
        <dbReference type="EMBL" id="RZF49281.1"/>
    </source>
</evidence>
<gene>
    <name evidence="6" type="ORF">LSTR_LSTR013370</name>
</gene>
<sequence>MNRSGGGKMFGGGGGGGRVLWGSAEYAGKASARATEGHKVQGHGGGFKLQKSASEVVCKRGFKPSDRYDPKKKEFLTSLSHQFWGQSLEASGHKVNKDDGLVHSKSIDLEKLFTPASDSGENTPSRNRRKYASSSFYSTHHPTVEEQFDLARRISSSLSDISNQQSKGQSMYVNRKKRSVKWVHEGEGQAPLPNFLNGSANSDDNSSFSQQGTNSPKPSLKLVMDPRGQIQDLSSLRRQGFNIEPALSPEVCFDLVRDLNSPRGKGAELFAKRRKKSEKWIVDENNVRTVSSNQMQDIQTNNTNLQGTSYHQNTVSTPTSTTKMPPPSYLKDGAQRNEAILRMNEIQERFNQPRVRLVQSPWEAALHTGSVEAAFQEVPSRGTWREALSRSPVIFDALAGGGPPLAPPRTISPAPNYQSPIPPANLANVDVYKPKAPQGWATPNAPRKLPQHQPIGNLKLEKLFAGRPKTPITLVYNAYDDTLSTSAADEPPPPPKPPSPELPEPSEYLKFMSEFTKKNSNTDASNQQNFNNQSTNNTQLTGGNISQQPASSQFSNGGNSFQQMGSSESAHVSKTIYREEVVESEESTESMCFKNIEKFEKNTCLGAQECLKKVQGECLKSCNVEEKSLVGPGCGQTTIDSVNCGGDVLAGSSDQLIAEQKMSPPNNMSMQVDDEVQELCERQKNVETSLYQAPSTAGYKKPPQLVPGARPIFPNVDVNGGSLVSTNGTASSSLVGGIPDGRMSRTEERLANLRATPLSHLGEPRVDSPYEKLPVRSLINTFEQSARPIMKFKTPEEQLPIPVKNGSGFGFKPVLGKEIQAQNGSTQFNESVSNAQEIKEESCKIVPSQISQPAPNQQPQIQPQKVPIKTFVPETTNNLGFQPILNSSTTQFTQEIINQPQYYVAETKVETRTFEPNGSTMFSSTSSKEGFQQSSSFQASKTQTQFSAMQTSSSSSSRVMTSQSQQKSLASETSLKAAPTISLPKPTEAAAPKTKKFVPPPPEPTANQKLDLNALNNFNTAPRGWTPKMDYYRPVFMDPNAVVPIFTDF</sequence>
<keyword evidence="7" id="KW-1185">Reference proteome</keyword>
<dbReference type="PANTHER" id="PTHR24217">
    <property type="entry name" value="PUTATIVE-RELATED"/>
    <property type="match status" value="1"/>
</dbReference>
<feature type="region of interest" description="Disordered" evidence="5">
    <location>
        <begin position="915"/>
        <end position="1009"/>
    </location>
</feature>
<dbReference type="GO" id="GO:0003779">
    <property type="term" value="F:actin binding"/>
    <property type="evidence" value="ECO:0007669"/>
    <property type="project" value="TreeGrafter"/>
</dbReference>
<evidence type="ECO:0000256" key="2">
    <source>
        <dbReference type="ARBA" id="ARBA00022490"/>
    </source>
</evidence>
<comment type="caution">
    <text evidence="6">The sequence shown here is derived from an EMBL/GenBank/DDBJ whole genome shotgun (WGS) entry which is preliminary data.</text>
</comment>
<evidence type="ECO:0000256" key="3">
    <source>
        <dbReference type="ARBA" id="ARBA00022553"/>
    </source>
</evidence>
<feature type="region of interest" description="Disordered" evidence="5">
    <location>
        <begin position="519"/>
        <end position="572"/>
    </location>
</feature>
<feature type="compositionally biased region" description="Polar residues" evidence="5">
    <location>
        <begin position="540"/>
        <end position="572"/>
    </location>
</feature>
<feature type="compositionally biased region" description="Polar residues" evidence="5">
    <location>
        <begin position="196"/>
        <end position="217"/>
    </location>
</feature>
<evidence type="ECO:0000256" key="1">
    <source>
        <dbReference type="ARBA" id="ARBA00004496"/>
    </source>
</evidence>
<dbReference type="GO" id="GO:0030018">
    <property type="term" value="C:Z disc"/>
    <property type="evidence" value="ECO:0007669"/>
    <property type="project" value="TreeGrafter"/>
</dbReference>
<feature type="compositionally biased region" description="Low complexity" evidence="5">
    <location>
        <begin position="942"/>
        <end position="966"/>
    </location>
</feature>
<dbReference type="EMBL" id="QKKF02000116">
    <property type="protein sequence ID" value="RZF49281.1"/>
    <property type="molecule type" value="Genomic_DNA"/>
</dbReference>
<feature type="compositionally biased region" description="Polar residues" evidence="5">
    <location>
        <begin position="303"/>
        <end position="315"/>
    </location>
</feature>
<dbReference type="InParanoid" id="A0A482Y025"/>
<organism evidence="6 7">
    <name type="scientific">Laodelphax striatellus</name>
    <name type="common">Small brown planthopper</name>
    <name type="synonym">Delphax striatella</name>
    <dbReference type="NCBI Taxonomy" id="195883"/>
    <lineage>
        <taxon>Eukaryota</taxon>
        <taxon>Metazoa</taxon>
        <taxon>Ecdysozoa</taxon>
        <taxon>Arthropoda</taxon>
        <taxon>Hexapoda</taxon>
        <taxon>Insecta</taxon>
        <taxon>Pterygota</taxon>
        <taxon>Neoptera</taxon>
        <taxon>Paraneoptera</taxon>
        <taxon>Hemiptera</taxon>
        <taxon>Auchenorrhyncha</taxon>
        <taxon>Fulgoroidea</taxon>
        <taxon>Delphacidae</taxon>
        <taxon>Criomorphinae</taxon>
        <taxon>Laodelphax</taxon>
    </lineage>
</organism>
<feature type="region of interest" description="Disordered" evidence="5">
    <location>
        <begin position="303"/>
        <end position="328"/>
    </location>
</feature>
<comment type="subcellular location">
    <subcellularLocation>
        <location evidence="1">Cytoplasm</location>
    </subcellularLocation>
</comment>